<keyword evidence="3" id="KW-0813">Transport</keyword>
<keyword evidence="10" id="KW-1185">Reference proteome</keyword>
<feature type="repeat" description="Solcar" evidence="8">
    <location>
        <begin position="515"/>
        <end position="608"/>
    </location>
</feature>
<dbReference type="Gene3D" id="1.50.40.10">
    <property type="entry name" value="Mitochondrial carrier domain"/>
    <property type="match status" value="1"/>
</dbReference>
<evidence type="ECO:0000256" key="1">
    <source>
        <dbReference type="ARBA" id="ARBA00004141"/>
    </source>
</evidence>
<evidence type="ECO:0000256" key="4">
    <source>
        <dbReference type="ARBA" id="ARBA00022692"/>
    </source>
</evidence>
<dbReference type="InterPro" id="IPR023395">
    <property type="entry name" value="MCP_dom_sf"/>
</dbReference>
<dbReference type="GO" id="GO:0016020">
    <property type="term" value="C:membrane"/>
    <property type="evidence" value="ECO:0007669"/>
    <property type="project" value="UniProtKB-SubCell"/>
</dbReference>
<organism evidence="9 10">
    <name type="scientific">Stephania japonica</name>
    <dbReference type="NCBI Taxonomy" id="461633"/>
    <lineage>
        <taxon>Eukaryota</taxon>
        <taxon>Viridiplantae</taxon>
        <taxon>Streptophyta</taxon>
        <taxon>Embryophyta</taxon>
        <taxon>Tracheophyta</taxon>
        <taxon>Spermatophyta</taxon>
        <taxon>Magnoliopsida</taxon>
        <taxon>Ranunculales</taxon>
        <taxon>Menispermaceae</taxon>
        <taxon>Menispermoideae</taxon>
        <taxon>Cissampelideae</taxon>
        <taxon>Stephania</taxon>
    </lineage>
</organism>
<sequence>MVRLQHIYREANQVVDWLANLAITKDDYLYVLTNPPDGLKSVLLTDNHDTLYEHAKKRAFIKCTLSSPTIPSTPHSSKTTTTQGAHEKNYSIHDLELVAVVFVLKIRKHYLYSENMKSDITSTEELSDAKKKEYDLSDHRGNKCRVIFFIKTRELMLQLIENGNEDEYEVSEALIPEAKEETFLTLADEDAREFPHIILEFKAIVSKLKEYALSQVKNLDNQSISSEVDEASLAKRWGGSSHSLQRFAMMGVGISYQLALVGPRDGRNFISTNRSEAYFTLPTPPRGDFLAQESLAPAISGDGDVIAFLAPLASLVGGRILYEANSLITKNEYSLYASFSTTTNSRCKNEIDQMRTLRWTCHSESKHFHHRANVILSLRKLFKVYMGGLTLTCSSALYLAIIATFYECVTGIFLPLLPEGYQSVAHCMAGGCSSVATSFIFTPSECIKQQMQVGTHYQNSWSALLGILQKGGLPSLYAGWTAVLCRNIPHSIIKFYTYEKLKQLIQSPAELNSPPNTFQMLLCGGLAGSTAALFTTPFDVVKTRLQTQIHLQQIPGSLIKYEGVLDALQEIFKHEGLKGLYRGLTPRLIMYVSQGAIFFASYEFFKSVLCLKVQRLHHPATNEKENTEDDSAWSLVLPPIHRPS</sequence>
<evidence type="ECO:0000313" key="9">
    <source>
        <dbReference type="EMBL" id="KAK9103626.1"/>
    </source>
</evidence>
<dbReference type="Proteomes" id="UP001417504">
    <property type="component" value="Unassembled WGS sequence"/>
</dbReference>
<keyword evidence="7 8" id="KW-0472">Membrane</keyword>
<dbReference type="PROSITE" id="PS50920">
    <property type="entry name" value="SOLCAR"/>
    <property type="match status" value="2"/>
</dbReference>
<dbReference type="Pfam" id="PF00153">
    <property type="entry name" value="Mito_carr"/>
    <property type="match status" value="2"/>
</dbReference>
<evidence type="ECO:0000256" key="2">
    <source>
        <dbReference type="ARBA" id="ARBA00006375"/>
    </source>
</evidence>
<gene>
    <name evidence="9" type="ORF">Sjap_020880</name>
</gene>
<evidence type="ECO:0000256" key="5">
    <source>
        <dbReference type="ARBA" id="ARBA00022737"/>
    </source>
</evidence>
<evidence type="ECO:0000256" key="6">
    <source>
        <dbReference type="ARBA" id="ARBA00022989"/>
    </source>
</evidence>
<dbReference type="AlphaFoldDB" id="A0AAP0F1K0"/>
<proteinExistence type="inferred from homology"/>
<protein>
    <submittedName>
        <fullName evidence="9">Uncharacterized protein</fullName>
    </submittedName>
</protein>
<feature type="repeat" description="Solcar" evidence="8">
    <location>
        <begin position="421"/>
        <end position="504"/>
    </location>
</feature>
<comment type="similarity">
    <text evidence="2">Belongs to the mitochondrial carrier (TC 2.A.29) family.</text>
</comment>
<name>A0AAP0F1K0_9MAGN</name>
<dbReference type="InterPro" id="IPR018108">
    <property type="entry name" value="MCP_transmembrane"/>
</dbReference>
<dbReference type="PANTHER" id="PTHR45667">
    <property type="entry name" value="S-ADENOSYLMETHIONINE MITOCHONDRIAL CARRIER PROTEIN"/>
    <property type="match status" value="1"/>
</dbReference>
<reference evidence="9 10" key="1">
    <citation type="submission" date="2024-01" db="EMBL/GenBank/DDBJ databases">
        <title>Genome assemblies of Stephania.</title>
        <authorList>
            <person name="Yang L."/>
        </authorList>
    </citation>
    <scope>NUCLEOTIDE SEQUENCE [LARGE SCALE GENOMIC DNA]</scope>
    <source>
        <strain evidence="9">QJT</strain>
        <tissue evidence="9">Leaf</tissue>
    </source>
</reference>
<evidence type="ECO:0000256" key="8">
    <source>
        <dbReference type="PROSITE-ProRule" id="PRU00282"/>
    </source>
</evidence>
<accession>A0AAP0F1K0</accession>
<evidence type="ECO:0000256" key="7">
    <source>
        <dbReference type="ARBA" id="ARBA00023136"/>
    </source>
</evidence>
<comment type="subcellular location">
    <subcellularLocation>
        <location evidence="1">Membrane</location>
        <topology evidence="1">Multi-pass membrane protein</topology>
    </subcellularLocation>
</comment>
<dbReference type="EMBL" id="JBBNAE010000008">
    <property type="protein sequence ID" value="KAK9103626.1"/>
    <property type="molecule type" value="Genomic_DNA"/>
</dbReference>
<evidence type="ECO:0000313" key="10">
    <source>
        <dbReference type="Proteomes" id="UP001417504"/>
    </source>
</evidence>
<keyword evidence="6" id="KW-1133">Transmembrane helix</keyword>
<keyword evidence="5" id="KW-0677">Repeat</keyword>
<comment type="caution">
    <text evidence="9">The sequence shown here is derived from an EMBL/GenBank/DDBJ whole genome shotgun (WGS) entry which is preliminary data.</text>
</comment>
<dbReference type="FunFam" id="1.50.40.10:FF:000080">
    <property type="entry name" value="Mitochondrial substrate carrier protein-like"/>
    <property type="match status" value="1"/>
</dbReference>
<dbReference type="SUPFAM" id="SSF103506">
    <property type="entry name" value="Mitochondrial carrier"/>
    <property type="match status" value="1"/>
</dbReference>
<keyword evidence="4 8" id="KW-0812">Transmembrane</keyword>
<evidence type="ECO:0000256" key="3">
    <source>
        <dbReference type="ARBA" id="ARBA00022448"/>
    </source>
</evidence>